<dbReference type="HOGENOM" id="CLU_1702312_0_0_11"/>
<sequence>MPRTGDVYGDVRRDQPCLLLLRHRLCPYQVRQDCRFDGLSTTDLESKVYYPQGCPISMAKSVLGGNLVNFDGCLTERVLDGATTSRSWCRRALWGSVVSGAMRHRHHRHCMGLALFQEPIMYKQGSRVVVVIPSPIQIWQRFNLRLLLQLIVHC</sequence>
<name>A0A0H3MQ77_MYCLB</name>
<evidence type="ECO:0000313" key="1">
    <source>
        <dbReference type="EMBL" id="CAR71058.1"/>
    </source>
</evidence>
<evidence type="ECO:0000313" key="2">
    <source>
        <dbReference type="Proteomes" id="UP000006900"/>
    </source>
</evidence>
<protein>
    <submittedName>
        <fullName evidence="1">Uncharacterized protein</fullName>
    </submittedName>
</protein>
<dbReference type="AlphaFoldDB" id="A0A0H3MQ77"/>
<organism evidence="1 2">
    <name type="scientific">Mycobacterium leprae (strain Br4923)</name>
    <dbReference type="NCBI Taxonomy" id="561304"/>
    <lineage>
        <taxon>Bacteria</taxon>
        <taxon>Bacillati</taxon>
        <taxon>Actinomycetota</taxon>
        <taxon>Actinomycetes</taxon>
        <taxon>Mycobacteriales</taxon>
        <taxon>Mycobacteriaceae</taxon>
        <taxon>Mycobacterium</taxon>
    </lineage>
</organism>
<proteinExistence type="predicted"/>
<gene>
    <name evidence="1" type="ordered locus">MLBr00963</name>
</gene>
<reference evidence="1 2" key="1">
    <citation type="journal article" date="2009" name="Nat. Genet.">
        <title>Comparative genomic and phylogeographic analysis of Mycobacterium leprae.</title>
        <authorList>
            <person name="Monot M."/>
            <person name="Honore N."/>
            <person name="Garnier T."/>
            <person name="Zidane N."/>
            <person name="Sherafi D."/>
            <person name="Paniz-Mondolfi A."/>
            <person name="Matsuoka M."/>
            <person name="Taylor G.M."/>
            <person name="Donoghue H.D."/>
            <person name="Bouwman A."/>
            <person name="Mays S."/>
            <person name="Watson C."/>
            <person name="Lockwood D."/>
            <person name="Khamispour A."/>
            <person name="Dowlati Y."/>
            <person name="Jianping S."/>
            <person name="Rea T.H."/>
            <person name="Vera-Cabrera L."/>
            <person name="Stefani M.M."/>
            <person name="Banu S."/>
            <person name="Macdonald M."/>
            <person name="Sapkota B.R."/>
            <person name="Spencer J.S."/>
            <person name="Thomas J."/>
            <person name="Harshman K."/>
            <person name="Singh P."/>
            <person name="Busso P."/>
            <person name="Gattiker A."/>
            <person name="Rougemont J."/>
            <person name="Brennan P.J."/>
            <person name="Cole S.T."/>
        </authorList>
    </citation>
    <scope>NUCLEOTIDE SEQUENCE [LARGE SCALE GENOMIC DNA]</scope>
    <source>
        <strain evidence="2">Br4923</strain>
    </source>
</reference>
<dbReference type="KEGG" id="mlb:MLBr00963"/>
<dbReference type="Proteomes" id="UP000006900">
    <property type="component" value="Chromosome"/>
</dbReference>
<accession>A0A0H3MQ77</accession>
<dbReference type="EMBL" id="FM211192">
    <property type="protein sequence ID" value="CAR71058.1"/>
    <property type="molecule type" value="Genomic_DNA"/>
</dbReference>